<name>A0A1I3H976_9HYPH</name>
<gene>
    <name evidence="4" type="ORF">SAMN03080618_00064</name>
</gene>
<dbReference type="FunFam" id="2.40.30.170:FF:000010">
    <property type="entry name" value="Efflux RND transporter periplasmic adaptor subunit"/>
    <property type="match status" value="1"/>
</dbReference>
<dbReference type="InterPro" id="IPR058625">
    <property type="entry name" value="MdtA-like_BSH"/>
</dbReference>
<evidence type="ECO:0000259" key="3">
    <source>
        <dbReference type="Pfam" id="PF25954"/>
    </source>
</evidence>
<dbReference type="GO" id="GO:0015562">
    <property type="term" value="F:efflux transmembrane transporter activity"/>
    <property type="evidence" value="ECO:0007669"/>
    <property type="project" value="TreeGrafter"/>
</dbReference>
<dbReference type="PANTHER" id="PTHR30469:SF11">
    <property type="entry name" value="BLL4320 PROTEIN"/>
    <property type="match status" value="1"/>
</dbReference>
<reference evidence="5" key="1">
    <citation type="submission" date="2016-10" db="EMBL/GenBank/DDBJ databases">
        <authorList>
            <person name="Varghese N."/>
            <person name="Submissions S."/>
        </authorList>
    </citation>
    <scope>NUCLEOTIDE SEQUENCE [LARGE SCALE GENOMIC DNA]</scope>
    <source>
        <strain evidence="5">DSM 21857</strain>
    </source>
</reference>
<protein>
    <submittedName>
        <fullName evidence="4">Membrane fusion protein, multidrug efflux system</fullName>
    </submittedName>
</protein>
<evidence type="ECO:0000259" key="2">
    <source>
        <dbReference type="Pfam" id="PF25917"/>
    </source>
</evidence>
<dbReference type="GO" id="GO:1990281">
    <property type="term" value="C:efflux pump complex"/>
    <property type="evidence" value="ECO:0007669"/>
    <property type="project" value="TreeGrafter"/>
</dbReference>
<proteinExistence type="inferred from homology"/>
<dbReference type="InterPro" id="IPR058792">
    <property type="entry name" value="Beta-barrel_RND_2"/>
</dbReference>
<comment type="similarity">
    <text evidence="1">Belongs to the membrane fusion protein (MFP) (TC 8.A.1) family.</text>
</comment>
<dbReference type="Gene3D" id="2.40.50.100">
    <property type="match status" value="1"/>
</dbReference>
<sequence>MIKRFLIAIVLLVLVAGGVVGFNMFRDQAIEQFFANMPVPNVTVSVTKAEPSTWTPSIEAIGTVNAARGVDLTVETTGIVRSVDFEANQIVEGGALLLQLDDDIQQADLEVGRTQAELDRQNLRRSQELQQRGVGSSVSLEAAQAAASVSAAQVSRLESVTAQKKLVAPFKGTIGIPRVDPGQYVSPGTIIATIQDLETMRADFTVPEQQLSSVKIGQRVRLGVGGSDYPFTGEVIGIDPKVDPASRLASVRARIDNTDGALTPGQFVEIKLDLDAEENIIALPQTTVVTSLYGDYVYVVREREKQEGQEEAQLEVRQVFVQVGRRAGTLVEIASGVAAGDQVVNAGQNRLNNGSPVVIDNTIDPSKSQAAAK</sequence>
<dbReference type="Proteomes" id="UP000242763">
    <property type="component" value="Unassembled WGS sequence"/>
</dbReference>
<dbReference type="Gene3D" id="1.10.287.470">
    <property type="entry name" value="Helix hairpin bin"/>
    <property type="match status" value="1"/>
</dbReference>
<dbReference type="InterPro" id="IPR006143">
    <property type="entry name" value="RND_pump_MFP"/>
</dbReference>
<evidence type="ECO:0000256" key="1">
    <source>
        <dbReference type="ARBA" id="ARBA00009477"/>
    </source>
</evidence>
<dbReference type="SUPFAM" id="SSF111369">
    <property type="entry name" value="HlyD-like secretion proteins"/>
    <property type="match status" value="1"/>
</dbReference>
<dbReference type="RefSeq" id="WP_091517408.1">
    <property type="nucleotide sequence ID" value="NZ_FORF01000001.1"/>
</dbReference>
<dbReference type="Gene3D" id="2.40.30.170">
    <property type="match status" value="1"/>
</dbReference>
<feature type="domain" description="Multidrug resistance protein MdtA-like barrel-sandwich hybrid" evidence="2">
    <location>
        <begin position="70"/>
        <end position="189"/>
    </location>
</feature>
<organism evidence="4 5">
    <name type="scientific">Aquamicrobium aerolatum DSM 21857</name>
    <dbReference type="NCBI Taxonomy" id="1121003"/>
    <lineage>
        <taxon>Bacteria</taxon>
        <taxon>Pseudomonadati</taxon>
        <taxon>Pseudomonadota</taxon>
        <taxon>Alphaproteobacteria</taxon>
        <taxon>Hyphomicrobiales</taxon>
        <taxon>Phyllobacteriaceae</taxon>
        <taxon>Aerobium</taxon>
    </lineage>
</organism>
<evidence type="ECO:0000313" key="4">
    <source>
        <dbReference type="EMBL" id="SFI32318.1"/>
    </source>
</evidence>
<accession>A0A1I3H976</accession>
<dbReference type="Pfam" id="PF25917">
    <property type="entry name" value="BSH_RND"/>
    <property type="match status" value="1"/>
</dbReference>
<dbReference type="AlphaFoldDB" id="A0A1I3H976"/>
<dbReference type="PANTHER" id="PTHR30469">
    <property type="entry name" value="MULTIDRUG RESISTANCE PROTEIN MDTA"/>
    <property type="match status" value="1"/>
</dbReference>
<dbReference type="Gene3D" id="2.40.420.20">
    <property type="match status" value="1"/>
</dbReference>
<feature type="domain" description="CusB-like beta-barrel" evidence="3">
    <location>
        <begin position="204"/>
        <end position="273"/>
    </location>
</feature>
<keyword evidence="5" id="KW-1185">Reference proteome</keyword>
<dbReference type="EMBL" id="FORF01000001">
    <property type="protein sequence ID" value="SFI32318.1"/>
    <property type="molecule type" value="Genomic_DNA"/>
</dbReference>
<dbReference type="STRING" id="1121003.SAMN03080618_00064"/>
<dbReference type="NCBIfam" id="TIGR01730">
    <property type="entry name" value="RND_mfp"/>
    <property type="match status" value="1"/>
</dbReference>
<dbReference type="OrthoDB" id="9806939at2"/>
<dbReference type="Pfam" id="PF25954">
    <property type="entry name" value="Beta-barrel_RND_2"/>
    <property type="match status" value="1"/>
</dbReference>
<evidence type="ECO:0000313" key="5">
    <source>
        <dbReference type="Proteomes" id="UP000242763"/>
    </source>
</evidence>